<dbReference type="STRING" id="1120990.SAMN03080614_10832"/>
<gene>
    <name evidence="3" type="ORF">SAMN03080614_10832</name>
</gene>
<dbReference type="Pfam" id="PF01471">
    <property type="entry name" value="PG_binding_1"/>
    <property type="match status" value="1"/>
</dbReference>
<proteinExistence type="predicted"/>
<dbReference type="PANTHER" id="PTHR31157:SF1">
    <property type="entry name" value="SCP DOMAIN-CONTAINING PROTEIN"/>
    <property type="match status" value="1"/>
</dbReference>
<name>A0A1I0CMQ5_9FIRM</name>
<evidence type="ECO:0000256" key="1">
    <source>
        <dbReference type="SAM" id="MobiDB-lite"/>
    </source>
</evidence>
<keyword evidence="4" id="KW-1185">Reference proteome</keyword>
<protein>
    <submittedName>
        <fullName evidence="3">Uncharacterized protein, YkwD family</fullName>
    </submittedName>
</protein>
<feature type="domain" description="LysM" evidence="2">
    <location>
        <begin position="91"/>
        <end position="134"/>
    </location>
</feature>
<dbReference type="NCBIfam" id="TIGR02909">
    <property type="entry name" value="spore_YkwD"/>
    <property type="match status" value="1"/>
</dbReference>
<dbReference type="PROSITE" id="PS51782">
    <property type="entry name" value="LYSM"/>
    <property type="match status" value="1"/>
</dbReference>
<dbReference type="SUPFAM" id="SSF55797">
    <property type="entry name" value="PR-1-like"/>
    <property type="match status" value="1"/>
</dbReference>
<accession>A0A1I0CMQ5</accession>
<dbReference type="InterPro" id="IPR036365">
    <property type="entry name" value="PGBD-like_sf"/>
</dbReference>
<sequence>MFSIPTISLAYLDTNELLRFGSVGEGVQLLQRDLAQLGFNPGPIDGIFGNLTRNTVLRFQQQNNLLVDGIVGRQTKNAIRNLLKINSNNSVVYTVQRGDTLFFLAQRFNTTVSAIMEANGLSNHIIYINQKLLIPSINEISQQQQPSQTQQPQQQQQSSTQQLTRQQQMELEMLELVNQERIRHGLRPLIMDQNIVMVARLKSQDMIVNRYFAHHSPVYGSPFDMMRSFGITFRTAGENLAGSPSVIRAHTNLMNSPGHRANILNPNFTHIGIGIVEGGPYGIMFTQMFVGR</sequence>
<dbReference type="AlphaFoldDB" id="A0A1I0CMQ5"/>
<dbReference type="InterPro" id="IPR018392">
    <property type="entry name" value="LysM"/>
</dbReference>
<dbReference type="InterPro" id="IPR002477">
    <property type="entry name" value="Peptidoglycan-bd-like"/>
</dbReference>
<dbReference type="Pfam" id="PF00188">
    <property type="entry name" value="CAP"/>
    <property type="match status" value="1"/>
</dbReference>
<dbReference type="Gene3D" id="1.10.101.10">
    <property type="entry name" value="PGBD-like superfamily/PGBD"/>
    <property type="match status" value="1"/>
</dbReference>
<evidence type="ECO:0000259" key="2">
    <source>
        <dbReference type="PROSITE" id="PS51782"/>
    </source>
</evidence>
<dbReference type="EMBL" id="FOIF01000083">
    <property type="protein sequence ID" value="SET20919.1"/>
    <property type="molecule type" value="Genomic_DNA"/>
</dbReference>
<dbReference type="Gene3D" id="3.10.350.10">
    <property type="entry name" value="LysM domain"/>
    <property type="match status" value="1"/>
</dbReference>
<dbReference type="SMART" id="SM00257">
    <property type="entry name" value="LysM"/>
    <property type="match status" value="1"/>
</dbReference>
<reference evidence="4" key="1">
    <citation type="submission" date="2016-10" db="EMBL/GenBank/DDBJ databases">
        <authorList>
            <person name="Varghese N."/>
            <person name="Submissions S."/>
        </authorList>
    </citation>
    <scope>NUCLEOTIDE SEQUENCE [LARGE SCALE GENOMIC DNA]</scope>
    <source>
        <strain evidence="4">DSM 13577</strain>
    </source>
</reference>
<dbReference type="InterPro" id="IPR014258">
    <property type="entry name" value="CAP_domain_YkwD-like"/>
</dbReference>
<dbReference type="InterPro" id="IPR036779">
    <property type="entry name" value="LysM_dom_sf"/>
</dbReference>
<dbReference type="CDD" id="cd05379">
    <property type="entry name" value="CAP_bacterial"/>
    <property type="match status" value="1"/>
</dbReference>
<dbReference type="Proteomes" id="UP000243819">
    <property type="component" value="Unassembled WGS sequence"/>
</dbReference>
<evidence type="ECO:0000313" key="4">
    <source>
        <dbReference type="Proteomes" id="UP000243819"/>
    </source>
</evidence>
<dbReference type="SUPFAM" id="SSF47090">
    <property type="entry name" value="PGBD-like"/>
    <property type="match status" value="1"/>
</dbReference>
<dbReference type="InterPro" id="IPR035940">
    <property type="entry name" value="CAP_sf"/>
</dbReference>
<dbReference type="InterPro" id="IPR036366">
    <property type="entry name" value="PGBDSf"/>
</dbReference>
<feature type="region of interest" description="Disordered" evidence="1">
    <location>
        <begin position="143"/>
        <end position="165"/>
    </location>
</feature>
<evidence type="ECO:0000313" key="3">
    <source>
        <dbReference type="EMBL" id="SET20919.1"/>
    </source>
</evidence>
<organism evidence="3 4">
    <name type="scientific">Anaerobranca gottschalkii DSM 13577</name>
    <dbReference type="NCBI Taxonomy" id="1120990"/>
    <lineage>
        <taxon>Bacteria</taxon>
        <taxon>Bacillati</taxon>
        <taxon>Bacillota</taxon>
        <taxon>Clostridia</taxon>
        <taxon>Eubacteriales</taxon>
        <taxon>Proteinivoracaceae</taxon>
        <taxon>Anaerobranca</taxon>
    </lineage>
</organism>
<dbReference type="Gene3D" id="3.40.33.10">
    <property type="entry name" value="CAP"/>
    <property type="match status" value="1"/>
</dbReference>
<dbReference type="InterPro" id="IPR014044">
    <property type="entry name" value="CAP_dom"/>
</dbReference>
<dbReference type="PANTHER" id="PTHR31157">
    <property type="entry name" value="SCP DOMAIN-CONTAINING PROTEIN"/>
    <property type="match status" value="1"/>
</dbReference>
<dbReference type="CDD" id="cd00118">
    <property type="entry name" value="LysM"/>
    <property type="match status" value="1"/>
</dbReference>
<dbReference type="Pfam" id="PF01476">
    <property type="entry name" value="LysM"/>
    <property type="match status" value="1"/>
</dbReference>
<dbReference type="SUPFAM" id="SSF54106">
    <property type="entry name" value="LysM domain"/>
    <property type="match status" value="1"/>
</dbReference>